<accession>A0A0E0M7N1</accession>
<dbReference type="EnsemblPlants" id="OPUNC10G08570.1">
    <property type="protein sequence ID" value="OPUNC10G08570.1"/>
    <property type="gene ID" value="OPUNC10G08570"/>
</dbReference>
<reference evidence="9" key="1">
    <citation type="submission" date="2015-04" db="UniProtKB">
        <authorList>
            <consortium name="EnsemblPlants"/>
        </authorList>
    </citation>
    <scope>IDENTIFICATION</scope>
</reference>
<keyword evidence="3" id="KW-0489">Methyltransferase</keyword>
<organism evidence="9">
    <name type="scientific">Oryza punctata</name>
    <name type="common">Red rice</name>
    <dbReference type="NCBI Taxonomy" id="4537"/>
    <lineage>
        <taxon>Eukaryota</taxon>
        <taxon>Viridiplantae</taxon>
        <taxon>Streptophyta</taxon>
        <taxon>Embryophyta</taxon>
        <taxon>Tracheophyta</taxon>
        <taxon>Spermatophyta</taxon>
        <taxon>Magnoliopsida</taxon>
        <taxon>Liliopsida</taxon>
        <taxon>Poales</taxon>
        <taxon>Poaceae</taxon>
        <taxon>BOP clade</taxon>
        <taxon>Oryzoideae</taxon>
        <taxon>Oryzeae</taxon>
        <taxon>Oryzinae</taxon>
        <taxon>Oryza</taxon>
    </lineage>
</organism>
<dbReference type="Gene3D" id="3.40.1010.10">
    <property type="entry name" value="Cobalt-precorrin-4 Transmethylase, Domain 1"/>
    <property type="match status" value="1"/>
</dbReference>
<dbReference type="HAMAP" id="MF_01877">
    <property type="entry name" value="16SrRNA_methyltr_I"/>
    <property type="match status" value="1"/>
</dbReference>
<dbReference type="Pfam" id="PF00590">
    <property type="entry name" value="TP_methylase"/>
    <property type="match status" value="1"/>
</dbReference>
<evidence type="ECO:0000313" key="9">
    <source>
        <dbReference type="EnsemblPlants" id="OPUNC10G08570.1"/>
    </source>
</evidence>
<evidence type="ECO:0000256" key="1">
    <source>
        <dbReference type="ARBA" id="ARBA00022490"/>
    </source>
</evidence>
<dbReference type="Proteomes" id="UP000026962">
    <property type="component" value="Chromosome 10"/>
</dbReference>
<dbReference type="Pfam" id="PF23016">
    <property type="entry name" value="RsmI_C"/>
    <property type="match status" value="1"/>
</dbReference>
<dbReference type="FunFam" id="3.40.1010.10:FF:000007">
    <property type="entry name" value="Ribosomal RNA small subunit methyltransferase I"/>
    <property type="match status" value="1"/>
</dbReference>
<feature type="domain" description="RsmI HTH" evidence="8">
    <location>
        <begin position="439"/>
        <end position="479"/>
    </location>
</feature>
<dbReference type="Gramene" id="OPUNC10G08570.1">
    <property type="protein sequence ID" value="OPUNC10G08570.1"/>
    <property type="gene ID" value="OPUNC10G08570"/>
</dbReference>
<dbReference type="eggNOG" id="ENOG502QQ7V">
    <property type="taxonomic scope" value="Eukaryota"/>
</dbReference>
<dbReference type="GO" id="GO:0032259">
    <property type="term" value="P:methylation"/>
    <property type="evidence" value="ECO:0007669"/>
    <property type="project" value="UniProtKB-KW"/>
</dbReference>
<dbReference type="STRING" id="4537.A0A0E0M7N1"/>
<evidence type="ECO:0000259" key="8">
    <source>
        <dbReference type="Pfam" id="PF23016"/>
    </source>
</evidence>
<dbReference type="OMA" id="ELMSCHE"/>
<feature type="domain" description="Tetrapyrrole methylase" evidence="7">
    <location>
        <begin position="209"/>
        <end position="408"/>
    </location>
</feature>
<dbReference type="PANTHER" id="PTHR46111:SF1">
    <property type="entry name" value="RIBOSOMAL RNA SMALL SUBUNIT METHYLTRANSFERASE I"/>
    <property type="match status" value="1"/>
</dbReference>
<dbReference type="PANTHER" id="PTHR46111">
    <property type="entry name" value="RIBOSOMAL RNA SMALL SUBUNIT METHYLTRANSFERASE I"/>
    <property type="match status" value="1"/>
</dbReference>
<dbReference type="HOGENOM" id="CLU_044779_3_1_1"/>
<sequence length="481" mass="52832">MTDERWLVAVEAKTLLRTSMLDVGQHLHQQGGIHLCQEQQSTTAPHRLQNKQVRKFYICTSCSMWLVAEDRVESADDGGYLLFSFARRLYDMNENIFSFFSCLMDGCEPIWAVQIGSNGSEAHHNLYSPLPTPLAPERRPPPPPPTPMASLLRLQALALNLTVPRHLPFPLRLTTATAPLARRLSAAAASASGSSPEPLASEPDLDSGLYLVATPIGNLEDITLRALRVLKCADVILSEDTRHSGKLLQHYNIKTPLLSFHKFNEREREPNILKRLHEGEAIALISDAGTPGISDPGMELARLCATEGIPVIPIPGPSAAIAALSASGLPTDEFTFVGFLPKHARSRKERLEISACQAATQIFYVPPHGIHQFLSDAASSFGDSRSCVIAREITKLHEEFWRGTIGEANEAFATRQPKGEITVLIEGKLISADETPSEDFLEHELRELMTQGHPLSAAVKMVSEATSAKKKDVYALALRNY</sequence>
<dbReference type="FunFam" id="3.30.950.10:FF:000002">
    <property type="entry name" value="Ribosomal RNA small subunit methyltransferase I"/>
    <property type="match status" value="1"/>
</dbReference>
<feature type="region of interest" description="Disordered" evidence="6">
    <location>
        <begin position="128"/>
        <end position="147"/>
    </location>
</feature>
<dbReference type="Gene3D" id="3.30.950.10">
    <property type="entry name" value="Methyltransferase, Cobalt-precorrin-4 Transmethylase, Domain 2"/>
    <property type="match status" value="1"/>
</dbReference>
<keyword evidence="2" id="KW-0698">rRNA processing</keyword>
<evidence type="ECO:0000313" key="10">
    <source>
        <dbReference type="Proteomes" id="UP000026962"/>
    </source>
</evidence>
<keyword evidence="5" id="KW-0949">S-adenosyl-L-methionine</keyword>
<dbReference type="InterPro" id="IPR014776">
    <property type="entry name" value="4pyrrole_Mease_sub2"/>
</dbReference>
<protein>
    <submittedName>
        <fullName evidence="9">Uncharacterized protein</fullName>
    </submittedName>
</protein>
<evidence type="ECO:0000259" key="7">
    <source>
        <dbReference type="Pfam" id="PF00590"/>
    </source>
</evidence>
<reference evidence="9" key="2">
    <citation type="submission" date="2018-05" db="EMBL/GenBank/DDBJ databases">
        <title>OpunRS2 (Oryza punctata Reference Sequence Version 2).</title>
        <authorList>
            <person name="Zhang J."/>
            <person name="Kudrna D."/>
            <person name="Lee S."/>
            <person name="Talag J."/>
            <person name="Welchert J."/>
            <person name="Wing R.A."/>
        </authorList>
    </citation>
    <scope>NUCLEOTIDE SEQUENCE [LARGE SCALE GENOMIC DNA]</scope>
</reference>
<dbReference type="InterPro" id="IPR053910">
    <property type="entry name" value="RsmI_HTH"/>
</dbReference>
<dbReference type="SUPFAM" id="SSF53790">
    <property type="entry name" value="Tetrapyrrole methylase"/>
    <property type="match status" value="1"/>
</dbReference>
<dbReference type="InterPro" id="IPR014777">
    <property type="entry name" value="4pyrrole_Mease_sub1"/>
</dbReference>
<dbReference type="InterPro" id="IPR018063">
    <property type="entry name" value="SAM_MeTrfase_RsmI_CS"/>
</dbReference>
<dbReference type="PROSITE" id="PS01296">
    <property type="entry name" value="RSMI"/>
    <property type="match status" value="1"/>
</dbReference>
<evidence type="ECO:0000256" key="4">
    <source>
        <dbReference type="ARBA" id="ARBA00022679"/>
    </source>
</evidence>
<keyword evidence="1" id="KW-0963">Cytoplasm</keyword>
<dbReference type="NCBIfam" id="TIGR00096">
    <property type="entry name" value="16S rRNA (cytidine(1402)-2'-O)-methyltransferase"/>
    <property type="match status" value="1"/>
</dbReference>
<dbReference type="GO" id="GO:0008168">
    <property type="term" value="F:methyltransferase activity"/>
    <property type="evidence" value="ECO:0007669"/>
    <property type="project" value="UniProtKB-KW"/>
</dbReference>
<name>A0A0E0M7N1_ORYPU</name>
<dbReference type="InterPro" id="IPR000878">
    <property type="entry name" value="4pyrrol_Mease"/>
</dbReference>
<dbReference type="InterPro" id="IPR035996">
    <property type="entry name" value="4pyrrol_Methylase_sf"/>
</dbReference>
<evidence type="ECO:0000256" key="3">
    <source>
        <dbReference type="ARBA" id="ARBA00022603"/>
    </source>
</evidence>
<keyword evidence="4" id="KW-0808">Transferase</keyword>
<evidence type="ECO:0000256" key="6">
    <source>
        <dbReference type="SAM" id="MobiDB-lite"/>
    </source>
</evidence>
<keyword evidence="10" id="KW-1185">Reference proteome</keyword>
<proteinExistence type="inferred from homology"/>
<dbReference type="InterPro" id="IPR008189">
    <property type="entry name" value="rRNA_ssu_MeTfrase_I"/>
</dbReference>
<dbReference type="GO" id="GO:0006364">
    <property type="term" value="P:rRNA processing"/>
    <property type="evidence" value="ECO:0007669"/>
    <property type="project" value="UniProtKB-KW"/>
</dbReference>
<evidence type="ECO:0000256" key="5">
    <source>
        <dbReference type="ARBA" id="ARBA00022691"/>
    </source>
</evidence>
<dbReference type="CDD" id="cd11648">
    <property type="entry name" value="RsmI"/>
    <property type="match status" value="1"/>
</dbReference>
<dbReference type="AlphaFoldDB" id="A0A0E0M7N1"/>
<evidence type="ECO:0000256" key="2">
    <source>
        <dbReference type="ARBA" id="ARBA00022552"/>
    </source>
</evidence>